<dbReference type="EMBL" id="LC553735">
    <property type="protein sequence ID" value="BCG45122.1"/>
    <property type="molecule type" value="Genomic_DNA"/>
</dbReference>
<organism evidence="1 2">
    <name type="scientific">Escherichia phage O18-011</name>
    <dbReference type="NCBI Taxonomy" id="2742113"/>
    <lineage>
        <taxon>Viruses</taxon>
        <taxon>Duplodnaviria</taxon>
        <taxon>Heunggongvirae</taxon>
        <taxon>Uroviricota</taxon>
        <taxon>Caudoviricetes</taxon>
        <taxon>Mktvariviridae</taxon>
        <taxon>Gordonclarkvirinae</taxon>
        <taxon>Kuravirus</taxon>
        <taxon>Kuravirus O18011</taxon>
    </lineage>
</organism>
<dbReference type="Proteomes" id="UP000504721">
    <property type="component" value="Segment"/>
</dbReference>
<proteinExistence type="predicted"/>
<evidence type="ECO:0000313" key="1">
    <source>
        <dbReference type="EMBL" id="BCG45122.1"/>
    </source>
</evidence>
<accession>A0A6J4EFA1</accession>
<keyword evidence="2" id="KW-1185">Reference proteome</keyword>
<dbReference type="KEGG" id="vg:77949791"/>
<name>A0A6J4EFA1_9CAUD</name>
<reference evidence="1 2" key="1">
    <citation type="submission" date="2020-06" db="EMBL/GenBank/DDBJ databases">
        <title>Genomic and proteomic analysis of O18-011, a novel Escherichia coli phage.</title>
        <authorList>
            <person name="Shahin K."/>
            <person name="Bao H."/>
            <person name="Soleimani-Delfan A."/>
            <person name="Wang R."/>
        </authorList>
    </citation>
    <scope>NUCLEOTIDE SEQUENCE [LARGE SCALE GENOMIC DNA]</scope>
</reference>
<dbReference type="GeneID" id="77949791"/>
<sequence length="82" mass="8959">MSTIHIKVKQDEDLAICVSNLKTSDVFTLKECKLGKIYMLADISRSCKPAVAINLGTGELRTIAGDMVVGEKFSKVEMILTP</sequence>
<protein>
    <submittedName>
        <fullName evidence="1">Uncharacterized protein</fullName>
    </submittedName>
</protein>
<evidence type="ECO:0000313" key="2">
    <source>
        <dbReference type="Proteomes" id="UP000504721"/>
    </source>
</evidence>
<dbReference type="RefSeq" id="YP_010673494.1">
    <property type="nucleotide sequence ID" value="NC_070985.1"/>
</dbReference>